<dbReference type="GO" id="GO:0005524">
    <property type="term" value="F:ATP binding"/>
    <property type="evidence" value="ECO:0007669"/>
    <property type="project" value="UniProtKB-KW"/>
</dbReference>
<evidence type="ECO:0000256" key="1">
    <source>
        <dbReference type="ARBA" id="ARBA00000085"/>
    </source>
</evidence>
<keyword evidence="5" id="KW-0547">Nucleotide-binding</keyword>
<feature type="domain" description="Histidine kinase" evidence="10">
    <location>
        <begin position="553"/>
        <end position="758"/>
    </location>
</feature>
<dbReference type="AlphaFoldDB" id="A0A5C4THY9"/>
<evidence type="ECO:0000313" key="13">
    <source>
        <dbReference type="EMBL" id="TNJ68029.1"/>
    </source>
</evidence>
<name>A0A5C4THY9_9BACL</name>
<dbReference type="EMBL" id="VDCQ01000002">
    <property type="protein sequence ID" value="TNJ68029.1"/>
    <property type="molecule type" value="Genomic_DNA"/>
</dbReference>
<evidence type="ECO:0000259" key="10">
    <source>
        <dbReference type="PROSITE" id="PS50109"/>
    </source>
</evidence>
<evidence type="ECO:0000259" key="12">
    <source>
        <dbReference type="PROSITE" id="PS50113"/>
    </source>
</evidence>
<feature type="domain" description="PAS" evidence="11">
    <location>
        <begin position="41"/>
        <end position="110"/>
    </location>
</feature>
<dbReference type="SUPFAM" id="SSF55785">
    <property type="entry name" value="PYP-like sensor domain (PAS domain)"/>
    <property type="match status" value="4"/>
</dbReference>
<keyword evidence="14" id="KW-1185">Reference proteome</keyword>
<dbReference type="NCBIfam" id="TIGR00229">
    <property type="entry name" value="sensory_box"/>
    <property type="match status" value="4"/>
</dbReference>
<evidence type="ECO:0000256" key="5">
    <source>
        <dbReference type="ARBA" id="ARBA00022741"/>
    </source>
</evidence>
<evidence type="ECO:0000256" key="2">
    <source>
        <dbReference type="ARBA" id="ARBA00012438"/>
    </source>
</evidence>
<feature type="domain" description="PAC" evidence="12">
    <location>
        <begin position="113"/>
        <end position="165"/>
    </location>
</feature>
<dbReference type="PANTHER" id="PTHR43304:SF1">
    <property type="entry name" value="PAC DOMAIN-CONTAINING PROTEIN"/>
    <property type="match status" value="1"/>
</dbReference>
<keyword evidence="4" id="KW-0808">Transferase</keyword>
<dbReference type="Proteomes" id="UP000307943">
    <property type="component" value="Unassembled WGS sequence"/>
</dbReference>
<dbReference type="EC" id="2.7.13.3" evidence="2"/>
<reference evidence="13 14" key="1">
    <citation type="submission" date="2019-05" db="EMBL/GenBank/DDBJ databases">
        <title>We sequenced the genome of Paenibacillus hemerocallicola KCTC 33185 for further insight into its adaptation and study the phylogeny of Paenibacillus.</title>
        <authorList>
            <person name="Narsing Rao M.P."/>
        </authorList>
    </citation>
    <scope>NUCLEOTIDE SEQUENCE [LARGE SCALE GENOMIC DNA]</scope>
    <source>
        <strain evidence="13 14">KCTC 33185</strain>
    </source>
</reference>
<dbReference type="SMART" id="SM00388">
    <property type="entry name" value="HisKA"/>
    <property type="match status" value="1"/>
</dbReference>
<evidence type="ECO:0000256" key="8">
    <source>
        <dbReference type="ARBA" id="ARBA00022969"/>
    </source>
</evidence>
<dbReference type="InterPro" id="IPR003594">
    <property type="entry name" value="HATPase_dom"/>
</dbReference>
<dbReference type="Pfam" id="PF00989">
    <property type="entry name" value="PAS"/>
    <property type="match status" value="3"/>
</dbReference>
<dbReference type="CDD" id="cd00082">
    <property type="entry name" value="HisKA"/>
    <property type="match status" value="1"/>
</dbReference>
<dbReference type="GO" id="GO:0030435">
    <property type="term" value="P:sporulation resulting in formation of a cellular spore"/>
    <property type="evidence" value="ECO:0007669"/>
    <property type="project" value="UniProtKB-KW"/>
</dbReference>
<proteinExistence type="predicted"/>
<dbReference type="PROSITE" id="PS50109">
    <property type="entry name" value="HIS_KIN"/>
    <property type="match status" value="1"/>
</dbReference>
<dbReference type="PROSITE" id="PS50113">
    <property type="entry name" value="PAC"/>
    <property type="match status" value="4"/>
</dbReference>
<dbReference type="Pfam" id="PF02518">
    <property type="entry name" value="HATPase_c"/>
    <property type="match status" value="1"/>
</dbReference>
<keyword evidence="9" id="KW-0902">Two-component regulatory system</keyword>
<dbReference type="Pfam" id="PF13426">
    <property type="entry name" value="PAS_9"/>
    <property type="match status" value="1"/>
</dbReference>
<dbReference type="Gene3D" id="3.30.450.20">
    <property type="entry name" value="PAS domain"/>
    <property type="match status" value="4"/>
</dbReference>
<dbReference type="GO" id="GO:0006355">
    <property type="term" value="P:regulation of DNA-templated transcription"/>
    <property type="evidence" value="ECO:0007669"/>
    <property type="project" value="InterPro"/>
</dbReference>
<protein>
    <recommendedName>
        <fullName evidence="2">histidine kinase</fullName>
        <ecNumber evidence="2">2.7.13.3</ecNumber>
    </recommendedName>
</protein>
<dbReference type="FunFam" id="1.10.287.130:FF:000040">
    <property type="entry name" value="PAS domain-containing sensor histidine kinase"/>
    <property type="match status" value="1"/>
</dbReference>
<feature type="domain" description="PAC" evidence="12">
    <location>
        <begin position="364"/>
        <end position="414"/>
    </location>
</feature>
<evidence type="ECO:0000256" key="3">
    <source>
        <dbReference type="ARBA" id="ARBA00022553"/>
    </source>
</evidence>
<dbReference type="SMART" id="SM00387">
    <property type="entry name" value="HATPase_c"/>
    <property type="match status" value="1"/>
</dbReference>
<feature type="domain" description="PAS" evidence="11">
    <location>
        <begin position="166"/>
        <end position="236"/>
    </location>
</feature>
<dbReference type="InterPro" id="IPR000014">
    <property type="entry name" value="PAS"/>
</dbReference>
<dbReference type="PROSITE" id="PS50112">
    <property type="entry name" value="PAS"/>
    <property type="match status" value="4"/>
</dbReference>
<feature type="domain" description="PAC" evidence="12">
    <location>
        <begin position="240"/>
        <end position="290"/>
    </location>
</feature>
<dbReference type="InterPro" id="IPR035965">
    <property type="entry name" value="PAS-like_dom_sf"/>
</dbReference>
<dbReference type="CDD" id="cd00075">
    <property type="entry name" value="HATPase"/>
    <property type="match status" value="1"/>
</dbReference>
<keyword evidence="7" id="KW-0067">ATP-binding</keyword>
<evidence type="ECO:0000259" key="11">
    <source>
        <dbReference type="PROSITE" id="PS50112"/>
    </source>
</evidence>
<comment type="caution">
    <text evidence="13">The sequence shown here is derived from an EMBL/GenBank/DDBJ whole genome shotgun (WGS) entry which is preliminary data.</text>
</comment>
<dbReference type="InterPro" id="IPR004358">
    <property type="entry name" value="Sig_transdc_His_kin-like_C"/>
</dbReference>
<dbReference type="SUPFAM" id="SSF55874">
    <property type="entry name" value="ATPase domain of HSP90 chaperone/DNA topoisomerase II/histidine kinase"/>
    <property type="match status" value="1"/>
</dbReference>
<sequence length="770" mass="87033">MHPAGIQQFLSKCFPIHYNFPNHKRDDKRMAKLSGHVGTVYEQLMKSFMTHSSDGIVVVDLEGKVLEVNQAFEKLHGWKKEEVVGTVLPMTPPHLLEEARELHEQVLAGRTVNGYETYKLKKDGTLFHASVSISPILDAEGRITAFAGVERDITEQKLAEKKLVESEERYRQLVEFSPEPIIALDDYCVFYANPAAVHLVGGERVEDISGKCFLEFIPPELSAGLALLIDQSLGRQQPSDIITLKLVRLDRQTIEVELKIVPILSPGNTSLQLLFRDVSKRKTAEQSLEETEKLYECLVENALAGVYLYQDEKMVYVNPYLSVLFGYSRDEVMKIKLETFIHSEDWAAFRSIMTQTLDGRISTFPFTARGKKKDGSIVYLEGLVTLTKYKGKPSLLGTFQDVTYKNEVEEALRESAQRYQRLIKFLPEPIVISDAGMLIYANKSAMKLFRTTVESELIGKSLFHFVHPEHQQETMRIERNVMRTDNPSQFKEIKMICCDGQTIEAEFSSIRIHHYMGKTVMLTVLRDITDRKQAEEMMIRSEKLSIIGQLAAGLAHEIRNPLTSLKGFTQLLKSRSKDDSFYFDTMLTELERINLIVNDFMTLAKPQLSHFGYGNVHGMLEHVISVLSHQAILMNVDLISRVSTELPDIYCDENQLKQVFINLIKNAIEAMPQGGNVVITAERLNPDTICVKIKDQGEGIPDTIVHKLGEPFLTTKTNGTGLGLMISYRIMEHHRGSLKICSKEKLGTTVKLLLPVPEGRSSETGAARSC</sequence>
<dbReference type="Pfam" id="PF00512">
    <property type="entry name" value="HisKA"/>
    <property type="match status" value="1"/>
</dbReference>
<dbReference type="PRINTS" id="PR00344">
    <property type="entry name" value="BCTRLSENSOR"/>
</dbReference>
<dbReference type="Gene3D" id="1.10.287.130">
    <property type="match status" value="1"/>
</dbReference>
<keyword evidence="3" id="KW-0597">Phosphoprotein</keyword>
<dbReference type="InterPro" id="IPR036890">
    <property type="entry name" value="HATPase_C_sf"/>
</dbReference>
<feature type="domain" description="PAC" evidence="12">
    <location>
        <begin position="489"/>
        <end position="540"/>
    </location>
</feature>
<dbReference type="InterPro" id="IPR003661">
    <property type="entry name" value="HisK_dim/P_dom"/>
</dbReference>
<feature type="domain" description="PAS" evidence="11">
    <location>
        <begin position="415"/>
        <end position="485"/>
    </location>
</feature>
<evidence type="ECO:0000256" key="7">
    <source>
        <dbReference type="ARBA" id="ARBA00022840"/>
    </source>
</evidence>
<dbReference type="InterPro" id="IPR052162">
    <property type="entry name" value="Sensor_kinase/Photoreceptor"/>
</dbReference>
<dbReference type="PANTHER" id="PTHR43304">
    <property type="entry name" value="PHYTOCHROME-LIKE PROTEIN CPH1"/>
    <property type="match status" value="1"/>
</dbReference>
<gene>
    <name evidence="13" type="ORF">FE784_02515</name>
</gene>
<dbReference type="SUPFAM" id="SSF47384">
    <property type="entry name" value="Homodimeric domain of signal transducing histidine kinase"/>
    <property type="match status" value="1"/>
</dbReference>
<keyword evidence="8" id="KW-0749">Sporulation</keyword>
<evidence type="ECO:0000256" key="4">
    <source>
        <dbReference type="ARBA" id="ARBA00022679"/>
    </source>
</evidence>
<dbReference type="SMART" id="SM00091">
    <property type="entry name" value="PAS"/>
    <property type="match status" value="4"/>
</dbReference>
<dbReference type="OrthoDB" id="9815750at2"/>
<comment type="catalytic activity">
    <reaction evidence="1">
        <text>ATP + protein L-histidine = ADP + protein N-phospho-L-histidine.</text>
        <dbReference type="EC" id="2.7.13.3"/>
    </reaction>
</comment>
<dbReference type="InterPro" id="IPR036097">
    <property type="entry name" value="HisK_dim/P_sf"/>
</dbReference>
<dbReference type="InterPro" id="IPR000700">
    <property type="entry name" value="PAS-assoc_C"/>
</dbReference>
<dbReference type="CDD" id="cd00130">
    <property type="entry name" value="PAS"/>
    <property type="match status" value="4"/>
</dbReference>
<dbReference type="InterPro" id="IPR013767">
    <property type="entry name" value="PAS_fold"/>
</dbReference>
<dbReference type="InterPro" id="IPR005467">
    <property type="entry name" value="His_kinase_dom"/>
</dbReference>
<dbReference type="Gene3D" id="3.30.565.10">
    <property type="entry name" value="Histidine kinase-like ATPase, C-terminal domain"/>
    <property type="match status" value="1"/>
</dbReference>
<evidence type="ECO:0000256" key="9">
    <source>
        <dbReference type="ARBA" id="ARBA00023012"/>
    </source>
</evidence>
<feature type="domain" description="PAS" evidence="11">
    <location>
        <begin position="311"/>
        <end position="360"/>
    </location>
</feature>
<organism evidence="13 14">
    <name type="scientific">Paenibacillus hemerocallicola</name>
    <dbReference type="NCBI Taxonomy" id="1172614"/>
    <lineage>
        <taxon>Bacteria</taxon>
        <taxon>Bacillati</taxon>
        <taxon>Bacillota</taxon>
        <taxon>Bacilli</taxon>
        <taxon>Bacillales</taxon>
        <taxon>Paenibacillaceae</taxon>
        <taxon>Paenibacillus</taxon>
    </lineage>
</organism>
<dbReference type="SMART" id="SM00086">
    <property type="entry name" value="PAC"/>
    <property type="match status" value="4"/>
</dbReference>
<accession>A0A5C4THY9</accession>
<evidence type="ECO:0000256" key="6">
    <source>
        <dbReference type="ARBA" id="ARBA00022777"/>
    </source>
</evidence>
<dbReference type="InterPro" id="IPR001610">
    <property type="entry name" value="PAC"/>
</dbReference>
<evidence type="ECO:0000313" key="14">
    <source>
        <dbReference type="Proteomes" id="UP000307943"/>
    </source>
</evidence>
<dbReference type="GO" id="GO:0000155">
    <property type="term" value="F:phosphorelay sensor kinase activity"/>
    <property type="evidence" value="ECO:0007669"/>
    <property type="project" value="InterPro"/>
</dbReference>
<keyword evidence="6" id="KW-0418">Kinase</keyword>